<proteinExistence type="predicted"/>
<sequence length="57" mass="6981">MYVRNKSGKLVYIKKERYSNNRDFYIDLWRIKYGMKIAKQNDINNLIDYVNGEKNFV</sequence>
<reference evidence="1" key="1">
    <citation type="journal article" date="2020" name="Nature">
        <title>Giant virus diversity and host interactions through global metagenomics.</title>
        <authorList>
            <person name="Schulz F."/>
            <person name="Roux S."/>
            <person name="Paez-Espino D."/>
            <person name="Jungbluth S."/>
            <person name="Walsh D.A."/>
            <person name="Denef V.J."/>
            <person name="McMahon K.D."/>
            <person name="Konstantinidis K.T."/>
            <person name="Eloe-Fadrosh E.A."/>
            <person name="Kyrpides N.C."/>
            <person name="Woyke T."/>
        </authorList>
    </citation>
    <scope>NUCLEOTIDE SEQUENCE</scope>
    <source>
        <strain evidence="1">GVMAG-S-1102244-55</strain>
    </source>
</reference>
<name>A0A6C0KCK4_9ZZZZ</name>
<organism evidence="1">
    <name type="scientific">viral metagenome</name>
    <dbReference type="NCBI Taxonomy" id="1070528"/>
    <lineage>
        <taxon>unclassified sequences</taxon>
        <taxon>metagenomes</taxon>
        <taxon>organismal metagenomes</taxon>
    </lineage>
</organism>
<evidence type="ECO:0000313" key="1">
    <source>
        <dbReference type="EMBL" id="QHU14921.1"/>
    </source>
</evidence>
<accession>A0A6C0KCK4</accession>
<dbReference type="EMBL" id="MN740847">
    <property type="protein sequence ID" value="QHU14921.1"/>
    <property type="molecule type" value="Genomic_DNA"/>
</dbReference>
<dbReference type="AlphaFoldDB" id="A0A6C0KCK4"/>
<protein>
    <submittedName>
        <fullName evidence="1">Uncharacterized protein</fullName>
    </submittedName>
</protein>